<protein>
    <submittedName>
        <fullName evidence="1">Uncharacterized protein</fullName>
    </submittedName>
</protein>
<evidence type="ECO:0000313" key="2">
    <source>
        <dbReference type="Proteomes" id="UP000183447"/>
    </source>
</evidence>
<name>A0A1K2I2M2_9HYPH</name>
<organism evidence="1 2">
    <name type="scientific">Devosia enhydra</name>
    <dbReference type="NCBI Taxonomy" id="665118"/>
    <lineage>
        <taxon>Bacteria</taxon>
        <taxon>Pseudomonadati</taxon>
        <taxon>Pseudomonadota</taxon>
        <taxon>Alphaproteobacteria</taxon>
        <taxon>Hyphomicrobiales</taxon>
        <taxon>Devosiaceae</taxon>
        <taxon>Devosia</taxon>
    </lineage>
</organism>
<dbReference type="STRING" id="665118.SAMN02983003_3176"/>
<keyword evidence="2" id="KW-1185">Reference proteome</keyword>
<proteinExistence type="predicted"/>
<dbReference type="RefSeq" id="WP_072345266.1">
    <property type="nucleotide sequence ID" value="NZ_FPKU01000003.1"/>
</dbReference>
<reference evidence="1 2" key="1">
    <citation type="submission" date="2016-11" db="EMBL/GenBank/DDBJ databases">
        <authorList>
            <person name="Jaros S."/>
            <person name="Januszkiewicz K."/>
            <person name="Wedrychowicz H."/>
        </authorList>
    </citation>
    <scope>NUCLEOTIDE SEQUENCE [LARGE SCALE GENOMIC DNA]</scope>
    <source>
        <strain evidence="1 2">ATCC 23634</strain>
    </source>
</reference>
<dbReference type="OrthoDB" id="8525901at2"/>
<sequence length="99" mass="10922">MFNVAAIAHFYETVAIGDQSCDVTFLALPDGEVAEFDLSTAAGSKDFLRKVVIGFYDVKNDGEPISFEDARELLLDRSWCRLALAEAYFRALPKAARGN</sequence>
<accession>A0A1K2I2M2</accession>
<dbReference type="Proteomes" id="UP000183447">
    <property type="component" value="Unassembled WGS sequence"/>
</dbReference>
<dbReference type="AlphaFoldDB" id="A0A1K2I2M2"/>
<dbReference type="EMBL" id="FPKU01000003">
    <property type="protein sequence ID" value="SFZ86004.1"/>
    <property type="molecule type" value="Genomic_DNA"/>
</dbReference>
<evidence type="ECO:0000313" key="1">
    <source>
        <dbReference type="EMBL" id="SFZ86004.1"/>
    </source>
</evidence>
<gene>
    <name evidence="1" type="ORF">SAMN02983003_3176</name>
</gene>